<feature type="signal peptide" evidence="1">
    <location>
        <begin position="1"/>
        <end position="17"/>
    </location>
</feature>
<keyword evidence="3" id="KW-1185">Reference proteome</keyword>
<dbReference type="Proteomes" id="UP000507470">
    <property type="component" value="Unassembled WGS sequence"/>
</dbReference>
<dbReference type="EMBL" id="CACVKT020001031">
    <property type="protein sequence ID" value="CAC5364591.1"/>
    <property type="molecule type" value="Genomic_DNA"/>
</dbReference>
<evidence type="ECO:0000313" key="3">
    <source>
        <dbReference type="Proteomes" id="UP000507470"/>
    </source>
</evidence>
<reference evidence="2 3" key="1">
    <citation type="submission" date="2020-06" db="EMBL/GenBank/DDBJ databases">
        <authorList>
            <person name="Li R."/>
            <person name="Bekaert M."/>
        </authorList>
    </citation>
    <scope>NUCLEOTIDE SEQUENCE [LARGE SCALE GENOMIC DNA]</scope>
    <source>
        <strain evidence="3">wild</strain>
    </source>
</reference>
<proteinExistence type="predicted"/>
<name>A0A6J8AB13_MYTCO</name>
<gene>
    <name evidence="2" type="ORF">MCOR_5581</name>
</gene>
<keyword evidence="1" id="KW-0732">Signal</keyword>
<protein>
    <submittedName>
        <fullName evidence="2">Uncharacterized protein</fullName>
    </submittedName>
</protein>
<sequence length="249" mass="29023">MAVVFTICVCICYAVSCASSIGSPLESSLQFSKYHFEEKVLEKLVRPELKMEMYESKIKTWEDLIPINLDKIDHARKQTDTFLESMRIILQQEQIRLNDSFKETVDNVYLKSEREIKRILDSISTKIGEFENRSENALALLQDSLLQEQERFNHSFHETVAYMYIQSGSKVKGVLDSISSKMNEIIESHGKRENAMELLQSSFLQDQERFNQSFHLMRDKVERESNKTVQNFISEQKDISIIILFLSSN</sequence>
<organism evidence="2 3">
    <name type="scientific">Mytilus coruscus</name>
    <name type="common">Sea mussel</name>
    <dbReference type="NCBI Taxonomy" id="42192"/>
    <lineage>
        <taxon>Eukaryota</taxon>
        <taxon>Metazoa</taxon>
        <taxon>Spiralia</taxon>
        <taxon>Lophotrochozoa</taxon>
        <taxon>Mollusca</taxon>
        <taxon>Bivalvia</taxon>
        <taxon>Autobranchia</taxon>
        <taxon>Pteriomorphia</taxon>
        <taxon>Mytilida</taxon>
        <taxon>Mytiloidea</taxon>
        <taxon>Mytilidae</taxon>
        <taxon>Mytilinae</taxon>
        <taxon>Mytilus</taxon>
    </lineage>
</organism>
<feature type="chain" id="PRO_5026738082" evidence="1">
    <location>
        <begin position="18"/>
        <end position="249"/>
    </location>
</feature>
<accession>A0A6J8AB13</accession>
<dbReference type="AlphaFoldDB" id="A0A6J8AB13"/>
<evidence type="ECO:0000256" key="1">
    <source>
        <dbReference type="SAM" id="SignalP"/>
    </source>
</evidence>
<evidence type="ECO:0000313" key="2">
    <source>
        <dbReference type="EMBL" id="CAC5364591.1"/>
    </source>
</evidence>